<gene>
    <name evidence="17" type="ORF">L497_2655</name>
</gene>
<keyword evidence="10 15" id="KW-0472">Membrane</keyword>
<evidence type="ECO:0000313" key="17">
    <source>
        <dbReference type="EMBL" id="KAK91051.1"/>
    </source>
</evidence>
<dbReference type="Gene3D" id="3.40.50.300">
    <property type="entry name" value="P-loop containing nucleotide triphosphate hydrolases"/>
    <property type="match status" value="1"/>
</dbReference>
<evidence type="ECO:0000256" key="7">
    <source>
        <dbReference type="ARBA" id="ARBA00022840"/>
    </source>
</evidence>
<keyword evidence="6" id="KW-0547">Nucleotide-binding</keyword>
<dbReference type="CDD" id="cd03255">
    <property type="entry name" value="ABC_MJ0796_LolCDE_FtsE"/>
    <property type="match status" value="1"/>
</dbReference>
<dbReference type="InterPro" id="IPR003838">
    <property type="entry name" value="ABC3_permease_C"/>
</dbReference>
<evidence type="ECO:0000313" key="18">
    <source>
        <dbReference type="Proteomes" id="UP000026682"/>
    </source>
</evidence>
<keyword evidence="8" id="KW-1278">Translocase</keyword>
<evidence type="ECO:0000256" key="9">
    <source>
        <dbReference type="ARBA" id="ARBA00022989"/>
    </source>
</evidence>
<accession>A0A158M5L0</accession>
<dbReference type="GO" id="GO:0005886">
    <property type="term" value="C:plasma membrane"/>
    <property type="evidence" value="ECO:0007669"/>
    <property type="project" value="UniProtKB-SubCell"/>
</dbReference>
<name>A0A158M5L0_9BORD</name>
<keyword evidence="11" id="KW-0046">Antibiotic resistance</keyword>
<evidence type="ECO:0000256" key="10">
    <source>
        <dbReference type="ARBA" id="ARBA00023136"/>
    </source>
</evidence>
<dbReference type="InterPro" id="IPR025857">
    <property type="entry name" value="MacB_PCD"/>
</dbReference>
<dbReference type="Proteomes" id="UP000026682">
    <property type="component" value="Unassembled WGS sequence"/>
</dbReference>
<evidence type="ECO:0000256" key="3">
    <source>
        <dbReference type="ARBA" id="ARBA00022475"/>
    </source>
</evidence>
<feature type="transmembrane region" description="Helical" evidence="15">
    <location>
        <begin position="578"/>
        <end position="604"/>
    </location>
</feature>
<dbReference type="GO" id="GO:0098796">
    <property type="term" value="C:membrane protein complex"/>
    <property type="evidence" value="ECO:0007669"/>
    <property type="project" value="UniProtKB-ARBA"/>
</dbReference>
<dbReference type="STRING" id="35814.BBB42_16210"/>
<comment type="caution">
    <text evidence="17">The sequence shown here is derived from an EMBL/GenBank/DDBJ whole genome shotgun (WGS) entry which is preliminary data.</text>
</comment>
<dbReference type="SMART" id="SM00382">
    <property type="entry name" value="AAA"/>
    <property type="match status" value="1"/>
</dbReference>
<dbReference type="InterPro" id="IPR017911">
    <property type="entry name" value="MacB-like_ATP-bd"/>
</dbReference>
<feature type="transmembrane region" description="Helical" evidence="15">
    <location>
        <begin position="279"/>
        <end position="299"/>
    </location>
</feature>
<dbReference type="FunFam" id="3.40.50.300:FF:000032">
    <property type="entry name" value="Export ABC transporter ATP-binding protein"/>
    <property type="match status" value="1"/>
</dbReference>
<evidence type="ECO:0000256" key="6">
    <source>
        <dbReference type="ARBA" id="ARBA00022741"/>
    </source>
</evidence>
<dbReference type="GeneID" id="93118629"/>
<evidence type="ECO:0000256" key="14">
    <source>
        <dbReference type="SAM" id="MobiDB-lite"/>
    </source>
</evidence>
<dbReference type="RefSeq" id="WP_005016459.1">
    <property type="nucleotide sequence ID" value="NZ_JFZZ01000065.1"/>
</dbReference>
<evidence type="ECO:0000259" key="16">
    <source>
        <dbReference type="PROSITE" id="PS50893"/>
    </source>
</evidence>
<dbReference type="PANTHER" id="PTHR30572">
    <property type="entry name" value="MEMBRANE COMPONENT OF TRANSPORTER-RELATED"/>
    <property type="match status" value="1"/>
</dbReference>
<dbReference type="PANTHER" id="PTHR30572:SF14">
    <property type="entry name" value="MACROLIDE EXPORT ATP-BINDING_PERMEASE PROTEIN MACB"/>
    <property type="match status" value="1"/>
</dbReference>
<keyword evidence="3" id="KW-1003">Cell membrane</keyword>
<dbReference type="InterPro" id="IPR050250">
    <property type="entry name" value="Macrolide_Exporter_MacB"/>
</dbReference>
<dbReference type="GO" id="GO:0022857">
    <property type="term" value="F:transmembrane transporter activity"/>
    <property type="evidence" value="ECO:0007669"/>
    <property type="project" value="TreeGrafter"/>
</dbReference>
<dbReference type="PATRIC" id="fig|1331206.3.peg.1801"/>
<dbReference type="SUPFAM" id="SSF52540">
    <property type="entry name" value="P-loop containing nucleoside triphosphate hydrolases"/>
    <property type="match status" value="1"/>
</dbReference>
<protein>
    <recommendedName>
        <fullName evidence="13">Pyoverdine export ATP-binding/permease protein PvdT</fullName>
    </recommendedName>
</protein>
<dbReference type="InterPro" id="IPR003593">
    <property type="entry name" value="AAA+_ATPase"/>
</dbReference>
<dbReference type="PROSITE" id="PS00211">
    <property type="entry name" value="ABC_TRANSPORTER_1"/>
    <property type="match status" value="1"/>
</dbReference>
<dbReference type="PROSITE" id="PS50893">
    <property type="entry name" value="ABC_TRANSPORTER_2"/>
    <property type="match status" value="1"/>
</dbReference>
<evidence type="ECO:0000256" key="5">
    <source>
        <dbReference type="ARBA" id="ARBA00022692"/>
    </source>
</evidence>
<keyword evidence="2" id="KW-0813">Transport</keyword>
<feature type="transmembrane region" description="Helical" evidence="15">
    <location>
        <begin position="527"/>
        <end position="551"/>
    </location>
</feature>
<proteinExistence type="inferred from homology"/>
<dbReference type="GO" id="GO:0046677">
    <property type="term" value="P:response to antibiotic"/>
    <property type="evidence" value="ECO:0007669"/>
    <property type="project" value="UniProtKB-KW"/>
</dbReference>
<evidence type="ECO:0000256" key="1">
    <source>
        <dbReference type="ARBA" id="ARBA00004429"/>
    </source>
</evidence>
<dbReference type="Pfam" id="PF00005">
    <property type="entry name" value="ABC_tran"/>
    <property type="match status" value="1"/>
</dbReference>
<sequence length="655" mass="70502">MSGALIQLRDVWREFAAGDQVIAVLREVNLEIEAGEMVAIVGASGSGKSTLMNLLGCLDRPSRGVYCVDGRETSSMGPDELAELRREHFGFIFQRYHLLADLTAQGNVEMPAIYAGLARGPRQQRAAGLLRRLGLAERLDYRPGQLSGGQQQRVSIARALMNGGRVILADEPTGALDSQTGQDVLRILEELNAAGHTIVLVTHDMSVARHARRIIEISDGRIVSDRANPDAPARAALAGDAGPDADKPPQRPWRAWLDRGREALGMALLAMNAHRLRTCLTMLGIIIGIAAVVSVVALGTGSRQKILSDISAMGTNTVDIFPGKDFGDEKAATIRTLVPADAQALARQPYADSVSPEVSTTTTLRYRNVSVNGSVQGVGAQYFRVRGVSIAQGQFFDETGVTRRSQDVVIDTNTSKTLFGNHTDPIGQVIFLGSVPARVIGVTRPQETLFANADTLHVWIPYTTALSRILGQQHLLSITVRVSDSMPTKAVEDAITTLMQQRHGTKDFFVFNTDTIRQTIERTTATLTLLVSLIAVISLVVGGIGVMNIMLVSVTERTREIGVRMAVGARRSDIMQQFLIEAILVCLIGGLLGILLSLSIGMLVSQATRGAFEMVYSGASMVAAFVCSTLIGVAFGYLPARNAARLDPIESLARE</sequence>
<reference evidence="17 18" key="1">
    <citation type="submission" date="2014-03" db="EMBL/GenBank/DDBJ databases">
        <title>Genome sequence of Bordetella holmseii.</title>
        <authorList>
            <person name="Harvill E."/>
            <person name="Goodfield L.L."/>
            <person name="Ivanov Y."/>
            <person name="Meyer J.A."/>
            <person name="Newth C."/>
            <person name="Cassiday P."/>
            <person name="Tondella M.L."/>
            <person name="Liao P."/>
            <person name="Zimmerman J."/>
            <person name="Meert K."/>
            <person name="Wessel D."/>
            <person name="Berger J."/>
            <person name="Dean J.M."/>
            <person name="Holubkov R."/>
            <person name="Burr J."/>
            <person name="Liu T."/>
            <person name="Brinkac L.M."/>
            <person name="Sanka R."/>
            <person name="Kim M."/>
            <person name="Losada L."/>
        </authorList>
    </citation>
    <scope>NUCLEOTIDE SEQUENCE [LARGE SCALE GENOMIC DNA]</scope>
    <source>
        <strain evidence="17 18">CDC-H585-BH</strain>
    </source>
</reference>
<evidence type="ECO:0000256" key="12">
    <source>
        <dbReference type="ARBA" id="ARBA00038388"/>
    </source>
</evidence>
<dbReference type="InterPro" id="IPR027417">
    <property type="entry name" value="P-loop_NTPase"/>
</dbReference>
<feature type="transmembrane region" description="Helical" evidence="15">
    <location>
        <begin position="616"/>
        <end position="638"/>
    </location>
</feature>
<feature type="domain" description="ABC transporter" evidence="16">
    <location>
        <begin position="6"/>
        <end position="244"/>
    </location>
</feature>
<dbReference type="GO" id="GO:0005524">
    <property type="term" value="F:ATP binding"/>
    <property type="evidence" value="ECO:0007669"/>
    <property type="project" value="UniProtKB-KW"/>
</dbReference>
<dbReference type="EMBL" id="JFZZ01000065">
    <property type="protein sequence ID" value="KAK91051.1"/>
    <property type="molecule type" value="Genomic_DNA"/>
</dbReference>
<dbReference type="InterPro" id="IPR003439">
    <property type="entry name" value="ABC_transporter-like_ATP-bd"/>
</dbReference>
<dbReference type="GO" id="GO:0016887">
    <property type="term" value="F:ATP hydrolysis activity"/>
    <property type="evidence" value="ECO:0007669"/>
    <property type="project" value="InterPro"/>
</dbReference>
<keyword evidence="9 15" id="KW-1133">Transmembrane helix</keyword>
<organism evidence="17 18">
    <name type="scientific">Bordetella holmesii CDC-H585-BH</name>
    <dbReference type="NCBI Taxonomy" id="1331206"/>
    <lineage>
        <taxon>Bacteria</taxon>
        <taxon>Pseudomonadati</taxon>
        <taxon>Pseudomonadota</taxon>
        <taxon>Betaproteobacteria</taxon>
        <taxon>Burkholderiales</taxon>
        <taxon>Alcaligenaceae</taxon>
        <taxon>Bordetella</taxon>
    </lineage>
</organism>
<dbReference type="Pfam" id="PF12704">
    <property type="entry name" value="MacB_PCD"/>
    <property type="match status" value="1"/>
</dbReference>
<evidence type="ECO:0000256" key="4">
    <source>
        <dbReference type="ARBA" id="ARBA00022519"/>
    </source>
</evidence>
<keyword evidence="5 15" id="KW-0812">Transmembrane</keyword>
<evidence type="ECO:0000256" key="11">
    <source>
        <dbReference type="ARBA" id="ARBA00023251"/>
    </source>
</evidence>
<feature type="compositionally biased region" description="Low complexity" evidence="14">
    <location>
        <begin position="229"/>
        <end position="242"/>
    </location>
</feature>
<dbReference type="Pfam" id="PF02687">
    <property type="entry name" value="FtsX"/>
    <property type="match status" value="1"/>
</dbReference>
<evidence type="ECO:0000256" key="8">
    <source>
        <dbReference type="ARBA" id="ARBA00022967"/>
    </source>
</evidence>
<keyword evidence="4" id="KW-0997">Cell inner membrane</keyword>
<evidence type="ECO:0000256" key="2">
    <source>
        <dbReference type="ARBA" id="ARBA00022448"/>
    </source>
</evidence>
<dbReference type="InterPro" id="IPR017871">
    <property type="entry name" value="ABC_transporter-like_CS"/>
</dbReference>
<dbReference type="AlphaFoldDB" id="A0A158M5L0"/>
<comment type="subcellular location">
    <subcellularLocation>
        <location evidence="1">Cell inner membrane</location>
        <topology evidence="1">Multi-pass membrane protein</topology>
    </subcellularLocation>
</comment>
<feature type="region of interest" description="Disordered" evidence="14">
    <location>
        <begin position="226"/>
        <end position="252"/>
    </location>
</feature>
<evidence type="ECO:0000256" key="15">
    <source>
        <dbReference type="SAM" id="Phobius"/>
    </source>
</evidence>
<comment type="similarity">
    <text evidence="12">Belongs to the ABC transporter superfamily. Macrolide exporter (TC 3.A.1.122) family.</text>
</comment>
<keyword evidence="7" id="KW-0067">ATP-binding</keyword>
<evidence type="ECO:0000256" key="13">
    <source>
        <dbReference type="ARBA" id="ARBA00041199"/>
    </source>
</evidence>